<feature type="compositionally biased region" description="Basic and acidic residues" evidence="1">
    <location>
        <begin position="65"/>
        <end position="82"/>
    </location>
</feature>
<accession>E4UTA5</accession>
<protein>
    <submittedName>
        <fullName evidence="2">Uncharacterized protein</fullName>
    </submittedName>
</protein>
<dbReference type="AlphaFoldDB" id="E4UTA5"/>
<dbReference type="VEuPathDB" id="FungiDB:MGYG_09025"/>
<proteinExistence type="predicted"/>
<name>E4UTA5_ARTGP</name>
<feature type="region of interest" description="Disordered" evidence="1">
    <location>
        <begin position="119"/>
        <end position="146"/>
    </location>
</feature>
<dbReference type="InParanoid" id="E4UTA5"/>
<evidence type="ECO:0000256" key="1">
    <source>
        <dbReference type="SAM" id="MobiDB-lite"/>
    </source>
</evidence>
<sequence>MQQGKNKKEKQGAIPAGIDVRPGQVKLHAEREPNAVSRNESLGPVGLAASLVHESKPSAITKMKRKEEQRESKRREKREKSEILLRSSKIPGWLASLLSAGKYLVPACISYGASSFSLSHRKPEEEEGLEEQEEPRGAQRNRDGGRRAAEKVLALLLLYL</sequence>
<dbReference type="EMBL" id="DS989824">
    <property type="protein sequence ID" value="EFR00666.1"/>
    <property type="molecule type" value="Genomic_DNA"/>
</dbReference>
<dbReference type="Proteomes" id="UP000002669">
    <property type="component" value="Unassembled WGS sequence"/>
</dbReference>
<dbReference type="GeneID" id="10028776"/>
<dbReference type="RefSeq" id="XP_003173496.1">
    <property type="nucleotide sequence ID" value="XM_003173448.1"/>
</dbReference>
<keyword evidence="3" id="KW-1185">Reference proteome</keyword>
<organism evidence="3">
    <name type="scientific">Arthroderma gypseum (strain ATCC MYA-4604 / CBS 118893)</name>
    <name type="common">Microsporum gypseum</name>
    <dbReference type="NCBI Taxonomy" id="535722"/>
    <lineage>
        <taxon>Eukaryota</taxon>
        <taxon>Fungi</taxon>
        <taxon>Dikarya</taxon>
        <taxon>Ascomycota</taxon>
        <taxon>Pezizomycotina</taxon>
        <taxon>Eurotiomycetes</taxon>
        <taxon>Eurotiomycetidae</taxon>
        <taxon>Onygenales</taxon>
        <taxon>Arthrodermataceae</taxon>
        <taxon>Nannizzia</taxon>
    </lineage>
</organism>
<evidence type="ECO:0000313" key="3">
    <source>
        <dbReference type="Proteomes" id="UP000002669"/>
    </source>
</evidence>
<dbReference type="HOGENOM" id="CLU_1651725_0_0_1"/>
<feature type="compositionally biased region" description="Basic and acidic residues" evidence="1">
    <location>
        <begin position="134"/>
        <end position="146"/>
    </location>
</feature>
<evidence type="ECO:0000313" key="2">
    <source>
        <dbReference type="EMBL" id="EFR00666.1"/>
    </source>
</evidence>
<reference evidence="3" key="1">
    <citation type="journal article" date="2012" name="MBio">
        <title>Comparative genome analysis of Trichophyton rubrum and related dermatophytes reveals candidate genes involved in infection.</title>
        <authorList>
            <person name="Martinez D.A."/>
            <person name="Oliver B.G."/>
            <person name="Graeser Y."/>
            <person name="Goldberg J.M."/>
            <person name="Li W."/>
            <person name="Martinez-Rossi N.M."/>
            <person name="Monod M."/>
            <person name="Shelest E."/>
            <person name="Barton R.C."/>
            <person name="Birch E."/>
            <person name="Brakhage A.A."/>
            <person name="Chen Z."/>
            <person name="Gurr S.J."/>
            <person name="Heiman D."/>
            <person name="Heitman J."/>
            <person name="Kosti I."/>
            <person name="Rossi A."/>
            <person name="Saif S."/>
            <person name="Samalova M."/>
            <person name="Saunders C.W."/>
            <person name="Shea T."/>
            <person name="Summerbell R.C."/>
            <person name="Xu J."/>
            <person name="Young S."/>
            <person name="Zeng Q."/>
            <person name="Birren B.W."/>
            <person name="Cuomo C.A."/>
            <person name="White T.C."/>
        </authorList>
    </citation>
    <scope>NUCLEOTIDE SEQUENCE [LARGE SCALE GENOMIC DNA]</scope>
    <source>
        <strain evidence="3">ATCC MYA-4604 / CBS 118893</strain>
    </source>
</reference>
<feature type="region of interest" description="Disordered" evidence="1">
    <location>
        <begin position="1"/>
        <end position="82"/>
    </location>
</feature>
<gene>
    <name evidence="2" type="ORF">MGYG_09025</name>
</gene>